<reference evidence="2" key="1">
    <citation type="journal article" date="2022" name="Mol. Ecol. Resour.">
        <title>The genomes of chicory, endive, great burdock and yacon provide insights into Asteraceae palaeo-polyploidization history and plant inulin production.</title>
        <authorList>
            <person name="Fan W."/>
            <person name="Wang S."/>
            <person name="Wang H."/>
            <person name="Wang A."/>
            <person name="Jiang F."/>
            <person name="Liu H."/>
            <person name="Zhao H."/>
            <person name="Xu D."/>
            <person name="Zhang Y."/>
        </authorList>
    </citation>
    <scope>NUCLEOTIDE SEQUENCE [LARGE SCALE GENOMIC DNA]</scope>
    <source>
        <strain evidence="2">cv. Punajuju</strain>
    </source>
</reference>
<evidence type="ECO:0000313" key="1">
    <source>
        <dbReference type="EMBL" id="KAI3709145.1"/>
    </source>
</evidence>
<keyword evidence="2" id="KW-1185">Reference proteome</keyword>
<dbReference type="Proteomes" id="UP001055811">
    <property type="component" value="Linkage Group LG07"/>
</dbReference>
<gene>
    <name evidence="1" type="ORF">L2E82_38904</name>
</gene>
<sequence>MVYRSESSICVSKRTRLPPFHQRKSPPRILVTTTPAPQPIVRCFLLLLQPVYRRSTTVIHPRTLKTATSRLQSGVDNHQAFVVNPSVCTSANERMEEPTNSAEIDILERFLECNVVGQGDVEVEQTLRGHRNAADLLESGYSKDEVLHVLQESPLPLEIAVMTPVEVENPISQTPDMFLKHNKILRLMKELKNPNPPSKC</sequence>
<reference evidence="1 2" key="2">
    <citation type="journal article" date="2022" name="Mol. Ecol. Resour.">
        <title>The genomes of chicory, endive, great burdock and yacon provide insights into Asteraceae paleo-polyploidization history and plant inulin production.</title>
        <authorList>
            <person name="Fan W."/>
            <person name="Wang S."/>
            <person name="Wang H."/>
            <person name="Wang A."/>
            <person name="Jiang F."/>
            <person name="Liu H."/>
            <person name="Zhao H."/>
            <person name="Xu D."/>
            <person name="Zhang Y."/>
        </authorList>
    </citation>
    <scope>NUCLEOTIDE SEQUENCE [LARGE SCALE GENOMIC DNA]</scope>
    <source>
        <strain evidence="2">cv. Punajuju</strain>
        <tissue evidence="1">Leaves</tissue>
    </source>
</reference>
<comment type="caution">
    <text evidence="1">The sequence shown here is derived from an EMBL/GenBank/DDBJ whole genome shotgun (WGS) entry which is preliminary data.</text>
</comment>
<name>A0ACB9AGR0_CICIN</name>
<proteinExistence type="predicted"/>
<dbReference type="EMBL" id="CM042015">
    <property type="protein sequence ID" value="KAI3709145.1"/>
    <property type="molecule type" value="Genomic_DNA"/>
</dbReference>
<evidence type="ECO:0000313" key="2">
    <source>
        <dbReference type="Proteomes" id="UP001055811"/>
    </source>
</evidence>
<accession>A0ACB9AGR0</accession>
<organism evidence="1 2">
    <name type="scientific">Cichorium intybus</name>
    <name type="common">Chicory</name>
    <dbReference type="NCBI Taxonomy" id="13427"/>
    <lineage>
        <taxon>Eukaryota</taxon>
        <taxon>Viridiplantae</taxon>
        <taxon>Streptophyta</taxon>
        <taxon>Embryophyta</taxon>
        <taxon>Tracheophyta</taxon>
        <taxon>Spermatophyta</taxon>
        <taxon>Magnoliopsida</taxon>
        <taxon>eudicotyledons</taxon>
        <taxon>Gunneridae</taxon>
        <taxon>Pentapetalae</taxon>
        <taxon>asterids</taxon>
        <taxon>campanulids</taxon>
        <taxon>Asterales</taxon>
        <taxon>Asteraceae</taxon>
        <taxon>Cichorioideae</taxon>
        <taxon>Cichorieae</taxon>
        <taxon>Cichoriinae</taxon>
        <taxon>Cichorium</taxon>
    </lineage>
</organism>
<protein>
    <submittedName>
        <fullName evidence="1">Uncharacterized protein</fullName>
    </submittedName>
</protein>